<evidence type="ECO:0000313" key="2">
    <source>
        <dbReference type="Proteomes" id="UP001497680"/>
    </source>
</evidence>
<protein>
    <submittedName>
        <fullName evidence="1">Uncharacterized protein</fullName>
    </submittedName>
</protein>
<dbReference type="EMBL" id="MU394371">
    <property type="protein sequence ID" value="KAI6082433.1"/>
    <property type="molecule type" value="Genomic_DNA"/>
</dbReference>
<organism evidence="1 2">
    <name type="scientific">Hypoxylon rubiginosum</name>
    <dbReference type="NCBI Taxonomy" id="110542"/>
    <lineage>
        <taxon>Eukaryota</taxon>
        <taxon>Fungi</taxon>
        <taxon>Dikarya</taxon>
        <taxon>Ascomycota</taxon>
        <taxon>Pezizomycotina</taxon>
        <taxon>Sordariomycetes</taxon>
        <taxon>Xylariomycetidae</taxon>
        <taxon>Xylariales</taxon>
        <taxon>Hypoxylaceae</taxon>
        <taxon>Hypoxylon</taxon>
    </lineage>
</organism>
<reference evidence="1 2" key="1">
    <citation type="journal article" date="2022" name="New Phytol.">
        <title>Ecological generalism drives hyperdiversity of secondary metabolite gene clusters in xylarialean endophytes.</title>
        <authorList>
            <person name="Franco M.E.E."/>
            <person name="Wisecaver J.H."/>
            <person name="Arnold A.E."/>
            <person name="Ju Y.M."/>
            <person name="Slot J.C."/>
            <person name="Ahrendt S."/>
            <person name="Moore L.P."/>
            <person name="Eastman K.E."/>
            <person name="Scott K."/>
            <person name="Konkel Z."/>
            <person name="Mondo S.J."/>
            <person name="Kuo A."/>
            <person name="Hayes R.D."/>
            <person name="Haridas S."/>
            <person name="Andreopoulos B."/>
            <person name="Riley R."/>
            <person name="LaButti K."/>
            <person name="Pangilinan J."/>
            <person name="Lipzen A."/>
            <person name="Amirebrahimi M."/>
            <person name="Yan J."/>
            <person name="Adam C."/>
            <person name="Keymanesh K."/>
            <person name="Ng V."/>
            <person name="Louie K."/>
            <person name="Northen T."/>
            <person name="Drula E."/>
            <person name="Henrissat B."/>
            <person name="Hsieh H.M."/>
            <person name="Youens-Clark K."/>
            <person name="Lutzoni F."/>
            <person name="Miadlikowska J."/>
            <person name="Eastwood D.C."/>
            <person name="Hamelin R.C."/>
            <person name="Grigoriev I.V."/>
            <person name="U'Ren J.M."/>
        </authorList>
    </citation>
    <scope>NUCLEOTIDE SEQUENCE [LARGE SCALE GENOMIC DNA]</scope>
    <source>
        <strain evidence="1 2">ER1909</strain>
    </source>
</reference>
<dbReference type="Proteomes" id="UP001497680">
    <property type="component" value="Unassembled WGS sequence"/>
</dbReference>
<evidence type="ECO:0000313" key="1">
    <source>
        <dbReference type="EMBL" id="KAI6082433.1"/>
    </source>
</evidence>
<proteinExistence type="predicted"/>
<comment type="caution">
    <text evidence="1">The sequence shown here is derived from an EMBL/GenBank/DDBJ whole genome shotgun (WGS) entry which is preliminary data.</text>
</comment>
<gene>
    <name evidence="1" type="ORF">F4821DRAFT_214998</name>
</gene>
<sequence>MWHKCKCSAYFKTEEELQGHRQIFQSRKQYHVAELAECDRHEVYNPSHCDSNSSGDENTATNEANELYCPQIGCKRNVPPSRPFSKKALRIHFQQHVPCTEVCVCCHKLLFTVRAYIRHTETHKNAITRNARHMAATREDLVKCSNERLGKGSNKPHLSLR</sequence>
<keyword evidence="2" id="KW-1185">Reference proteome</keyword>
<name>A0ACC0CQ38_9PEZI</name>
<accession>A0ACC0CQ38</accession>